<dbReference type="AlphaFoldDB" id="A0A5B7FIQ2"/>
<accession>A0A5B7FIQ2</accession>
<evidence type="ECO:0000256" key="1">
    <source>
        <dbReference type="SAM" id="MobiDB-lite"/>
    </source>
</evidence>
<dbReference type="EMBL" id="VSRR010006672">
    <property type="protein sequence ID" value="MPC45316.1"/>
    <property type="molecule type" value="Genomic_DNA"/>
</dbReference>
<comment type="caution">
    <text evidence="2">The sequence shown here is derived from an EMBL/GenBank/DDBJ whole genome shotgun (WGS) entry which is preliminary data.</text>
</comment>
<feature type="region of interest" description="Disordered" evidence="1">
    <location>
        <begin position="1"/>
        <end position="21"/>
    </location>
</feature>
<protein>
    <submittedName>
        <fullName evidence="2">Uncharacterized protein</fullName>
    </submittedName>
</protein>
<dbReference type="Proteomes" id="UP000324222">
    <property type="component" value="Unassembled WGS sequence"/>
</dbReference>
<organism evidence="2 3">
    <name type="scientific">Portunus trituberculatus</name>
    <name type="common">Swimming crab</name>
    <name type="synonym">Neptunus trituberculatus</name>
    <dbReference type="NCBI Taxonomy" id="210409"/>
    <lineage>
        <taxon>Eukaryota</taxon>
        <taxon>Metazoa</taxon>
        <taxon>Ecdysozoa</taxon>
        <taxon>Arthropoda</taxon>
        <taxon>Crustacea</taxon>
        <taxon>Multicrustacea</taxon>
        <taxon>Malacostraca</taxon>
        <taxon>Eumalacostraca</taxon>
        <taxon>Eucarida</taxon>
        <taxon>Decapoda</taxon>
        <taxon>Pleocyemata</taxon>
        <taxon>Brachyura</taxon>
        <taxon>Eubrachyura</taxon>
        <taxon>Portunoidea</taxon>
        <taxon>Portunidae</taxon>
        <taxon>Portuninae</taxon>
        <taxon>Portunus</taxon>
    </lineage>
</organism>
<reference evidence="2 3" key="1">
    <citation type="submission" date="2019-05" db="EMBL/GenBank/DDBJ databases">
        <title>Another draft genome of Portunus trituberculatus and its Hox gene families provides insights of decapod evolution.</title>
        <authorList>
            <person name="Jeong J.-H."/>
            <person name="Song I."/>
            <person name="Kim S."/>
            <person name="Choi T."/>
            <person name="Kim D."/>
            <person name="Ryu S."/>
            <person name="Kim W."/>
        </authorList>
    </citation>
    <scope>NUCLEOTIDE SEQUENCE [LARGE SCALE GENOMIC DNA]</scope>
    <source>
        <tissue evidence="2">Muscle</tissue>
    </source>
</reference>
<gene>
    <name evidence="2" type="ORF">E2C01_039011</name>
</gene>
<proteinExistence type="predicted"/>
<evidence type="ECO:0000313" key="3">
    <source>
        <dbReference type="Proteomes" id="UP000324222"/>
    </source>
</evidence>
<feature type="compositionally biased region" description="Polar residues" evidence="1">
    <location>
        <begin position="1"/>
        <end position="11"/>
    </location>
</feature>
<evidence type="ECO:0000313" key="2">
    <source>
        <dbReference type="EMBL" id="MPC45316.1"/>
    </source>
</evidence>
<keyword evidence="3" id="KW-1185">Reference proteome</keyword>
<name>A0A5B7FIQ2_PORTR</name>
<sequence length="78" mass="8469">MSINSVLSRSCTGPVAKPGTSNPLCFTSHIFKTADGNMRLNGLTTLTTSVEEIISGQVLKYTNDNQKSNFFQSWSGTH</sequence>